<evidence type="ECO:0000313" key="3">
    <source>
        <dbReference type="Proteomes" id="UP000736335"/>
    </source>
</evidence>
<reference evidence="2" key="2">
    <citation type="submission" date="2020-11" db="EMBL/GenBank/DDBJ databases">
        <authorList>
            <consortium name="DOE Joint Genome Institute"/>
            <person name="Kuo A."/>
            <person name="Miyauchi S."/>
            <person name="Kiss E."/>
            <person name="Drula E."/>
            <person name="Kohler A."/>
            <person name="Sanchez-Garcia M."/>
            <person name="Andreopoulos B."/>
            <person name="Barry K.W."/>
            <person name="Bonito G."/>
            <person name="Buee M."/>
            <person name="Carver A."/>
            <person name="Chen C."/>
            <person name="Cichocki N."/>
            <person name="Clum A."/>
            <person name="Culley D."/>
            <person name="Crous P.W."/>
            <person name="Fauchery L."/>
            <person name="Girlanda M."/>
            <person name="Hayes R."/>
            <person name="Keri Z."/>
            <person name="Labutti K."/>
            <person name="Lipzen A."/>
            <person name="Lombard V."/>
            <person name="Magnuson J."/>
            <person name="Maillard F."/>
            <person name="Morin E."/>
            <person name="Murat C."/>
            <person name="Nolan M."/>
            <person name="Ohm R."/>
            <person name="Pangilinan J."/>
            <person name="Pereira M."/>
            <person name="Perotto S."/>
            <person name="Peter M."/>
            <person name="Riley R."/>
            <person name="Sitrit Y."/>
            <person name="Stielow B."/>
            <person name="Szollosi G."/>
            <person name="Zifcakova L."/>
            <person name="Stursova M."/>
            <person name="Spatafora J.W."/>
            <person name="Tedersoo L."/>
            <person name="Vaario L.-M."/>
            <person name="Yamada A."/>
            <person name="Yan M."/>
            <person name="Wang P."/>
            <person name="Xu J."/>
            <person name="Bruns T."/>
            <person name="Baldrian P."/>
            <person name="Vilgalys R."/>
            <person name="Henrissat B."/>
            <person name="Grigoriev I.V."/>
            <person name="Hibbett D."/>
            <person name="Nagy L.G."/>
            <person name="Martin F.M."/>
        </authorList>
    </citation>
    <scope>NUCLEOTIDE SEQUENCE</scope>
    <source>
        <strain evidence="2">UH-Tt-Lm1</strain>
    </source>
</reference>
<organism evidence="2 3">
    <name type="scientific">Thelephora terrestris</name>
    <dbReference type="NCBI Taxonomy" id="56493"/>
    <lineage>
        <taxon>Eukaryota</taxon>
        <taxon>Fungi</taxon>
        <taxon>Dikarya</taxon>
        <taxon>Basidiomycota</taxon>
        <taxon>Agaricomycotina</taxon>
        <taxon>Agaricomycetes</taxon>
        <taxon>Thelephorales</taxon>
        <taxon>Thelephoraceae</taxon>
        <taxon>Thelephora</taxon>
    </lineage>
</organism>
<evidence type="ECO:0008006" key="4">
    <source>
        <dbReference type="Google" id="ProtNLM"/>
    </source>
</evidence>
<reference evidence="2" key="1">
    <citation type="journal article" date="2020" name="Nat. Commun.">
        <title>Large-scale genome sequencing of mycorrhizal fungi provides insights into the early evolution of symbiotic traits.</title>
        <authorList>
            <person name="Miyauchi S."/>
            <person name="Kiss E."/>
            <person name="Kuo A."/>
            <person name="Drula E."/>
            <person name="Kohler A."/>
            <person name="Sanchez-Garcia M."/>
            <person name="Morin E."/>
            <person name="Andreopoulos B."/>
            <person name="Barry K.W."/>
            <person name="Bonito G."/>
            <person name="Buee M."/>
            <person name="Carver A."/>
            <person name="Chen C."/>
            <person name="Cichocki N."/>
            <person name="Clum A."/>
            <person name="Culley D."/>
            <person name="Crous P.W."/>
            <person name="Fauchery L."/>
            <person name="Girlanda M."/>
            <person name="Hayes R.D."/>
            <person name="Keri Z."/>
            <person name="LaButti K."/>
            <person name="Lipzen A."/>
            <person name="Lombard V."/>
            <person name="Magnuson J."/>
            <person name="Maillard F."/>
            <person name="Murat C."/>
            <person name="Nolan M."/>
            <person name="Ohm R.A."/>
            <person name="Pangilinan J."/>
            <person name="Pereira M.F."/>
            <person name="Perotto S."/>
            <person name="Peter M."/>
            <person name="Pfister S."/>
            <person name="Riley R."/>
            <person name="Sitrit Y."/>
            <person name="Stielow J.B."/>
            <person name="Szollosi G."/>
            <person name="Zifcakova L."/>
            <person name="Stursova M."/>
            <person name="Spatafora J.W."/>
            <person name="Tedersoo L."/>
            <person name="Vaario L.M."/>
            <person name="Yamada A."/>
            <person name="Yan M."/>
            <person name="Wang P."/>
            <person name="Xu J."/>
            <person name="Bruns T."/>
            <person name="Baldrian P."/>
            <person name="Vilgalys R."/>
            <person name="Dunand C."/>
            <person name="Henrissat B."/>
            <person name="Grigoriev I.V."/>
            <person name="Hibbett D."/>
            <person name="Nagy L.G."/>
            <person name="Martin F.M."/>
        </authorList>
    </citation>
    <scope>NUCLEOTIDE SEQUENCE</scope>
    <source>
        <strain evidence="2">UH-Tt-Lm1</strain>
    </source>
</reference>
<dbReference type="AlphaFoldDB" id="A0A9P6H8F3"/>
<accession>A0A9P6H8F3</accession>
<dbReference type="Proteomes" id="UP000736335">
    <property type="component" value="Unassembled WGS sequence"/>
</dbReference>
<dbReference type="Gene3D" id="3.30.160.60">
    <property type="entry name" value="Classic Zinc Finger"/>
    <property type="match status" value="1"/>
</dbReference>
<feature type="compositionally biased region" description="Low complexity" evidence="1">
    <location>
        <begin position="63"/>
        <end position="75"/>
    </location>
</feature>
<keyword evidence="3" id="KW-1185">Reference proteome</keyword>
<dbReference type="EMBL" id="WIUZ02000013">
    <property type="protein sequence ID" value="KAF9781700.1"/>
    <property type="molecule type" value="Genomic_DNA"/>
</dbReference>
<evidence type="ECO:0000313" key="2">
    <source>
        <dbReference type="EMBL" id="KAF9781700.1"/>
    </source>
</evidence>
<name>A0A9P6H8F3_9AGAM</name>
<gene>
    <name evidence="2" type="ORF">BJ322DRAFT_1023069</name>
</gene>
<sequence length="252" mass="27465">MSSSDTFTFQAIDGRGVDPRTLQLPTLLSVDAFIAAVEECCPTLPPSIDDFARTPDLVPDDGSSQSSSSPSCSPQARAYTYLPQEGHIDPGLLRHPTTPASSNSPSHRVRVLRVLIEAPCAGGVPLKQNDWSFCCSVCGDRFGRRDEAKRHIDTAGMRVQCSFGLLVKRRDALPTNVARKTPSTTKATTNTHSWLADMDVQIRTKKAQERKEEEENLITPGNIGGADYGVRCHLPHPSGLACDAARPELQRR</sequence>
<protein>
    <recommendedName>
        <fullName evidence="4">C2H2-type domain-containing protein</fullName>
    </recommendedName>
</protein>
<feature type="region of interest" description="Disordered" evidence="1">
    <location>
        <begin position="51"/>
        <end position="76"/>
    </location>
</feature>
<comment type="caution">
    <text evidence="2">The sequence shown here is derived from an EMBL/GenBank/DDBJ whole genome shotgun (WGS) entry which is preliminary data.</text>
</comment>
<evidence type="ECO:0000256" key="1">
    <source>
        <dbReference type="SAM" id="MobiDB-lite"/>
    </source>
</evidence>
<proteinExistence type="predicted"/>